<name>A0ABN3HP40_9ACTN</name>
<sequence length="183" mass="20764">MNTPRVAPGTLRELGPVNWLVVRAMGLATGTDDPHIFATLGRSRGLFRGWLHYSSRMMPFGELSRKETEMIIIRVAHLRSCDYELDHHRRLGARAGITAEAFEQILEGPDAGWGDRERTLLSAVDELVAERDLGDQTWQALRRHLDERRAVAFVLLVEQYDGLATTITALRVQRDEFRGSGRR</sequence>
<organism evidence="2 3">
    <name type="scientific">Gordonia cholesterolivorans</name>
    <dbReference type="NCBI Taxonomy" id="559625"/>
    <lineage>
        <taxon>Bacteria</taxon>
        <taxon>Bacillati</taxon>
        <taxon>Actinomycetota</taxon>
        <taxon>Actinomycetes</taxon>
        <taxon>Mycobacteriales</taxon>
        <taxon>Gordoniaceae</taxon>
        <taxon>Gordonia</taxon>
    </lineage>
</organism>
<accession>A0ABN3HP40</accession>
<dbReference type="NCBIfam" id="TIGR00778">
    <property type="entry name" value="ahpD_dom"/>
    <property type="match status" value="1"/>
</dbReference>
<dbReference type="EMBL" id="BAAARB010000013">
    <property type="protein sequence ID" value="GAA2384089.1"/>
    <property type="molecule type" value="Genomic_DNA"/>
</dbReference>
<dbReference type="Pfam" id="PF02627">
    <property type="entry name" value="CMD"/>
    <property type="match status" value="1"/>
</dbReference>
<evidence type="ECO:0000313" key="3">
    <source>
        <dbReference type="Proteomes" id="UP001501170"/>
    </source>
</evidence>
<protein>
    <submittedName>
        <fullName evidence="2">Carboxymuconolactone decarboxylase family protein</fullName>
    </submittedName>
</protein>
<gene>
    <name evidence="2" type="ORF">GCM10009855_25420</name>
</gene>
<dbReference type="SUPFAM" id="SSF69118">
    <property type="entry name" value="AhpD-like"/>
    <property type="match status" value="1"/>
</dbReference>
<comment type="caution">
    <text evidence="2">The sequence shown here is derived from an EMBL/GenBank/DDBJ whole genome shotgun (WGS) entry which is preliminary data.</text>
</comment>
<dbReference type="PANTHER" id="PTHR34846:SF5">
    <property type="entry name" value="CARBOXYMUCONOLACTONE DECARBOXYLASE-LIKE DOMAIN-CONTAINING PROTEIN"/>
    <property type="match status" value="1"/>
</dbReference>
<dbReference type="RefSeq" id="WP_222110947.1">
    <property type="nucleotide sequence ID" value="NZ_BAAARB010000013.1"/>
</dbReference>
<dbReference type="InterPro" id="IPR003779">
    <property type="entry name" value="CMD-like"/>
</dbReference>
<dbReference type="InterPro" id="IPR004675">
    <property type="entry name" value="AhpD_core"/>
</dbReference>
<dbReference type="PANTHER" id="PTHR34846">
    <property type="entry name" value="4-CARBOXYMUCONOLACTONE DECARBOXYLASE FAMILY PROTEIN (AFU_ORTHOLOGUE AFUA_6G11590)"/>
    <property type="match status" value="1"/>
</dbReference>
<dbReference type="InterPro" id="IPR029032">
    <property type="entry name" value="AhpD-like"/>
</dbReference>
<feature type="domain" description="Carboxymuconolactone decarboxylase-like" evidence="1">
    <location>
        <begin position="46"/>
        <end position="110"/>
    </location>
</feature>
<evidence type="ECO:0000313" key="2">
    <source>
        <dbReference type="EMBL" id="GAA2384089.1"/>
    </source>
</evidence>
<evidence type="ECO:0000259" key="1">
    <source>
        <dbReference type="Pfam" id="PF02627"/>
    </source>
</evidence>
<keyword evidence="3" id="KW-1185">Reference proteome</keyword>
<dbReference type="Proteomes" id="UP001501170">
    <property type="component" value="Unassembled WGS sequence"/>
</dbReference>
<proteinExistence type="predicted"/>
<reference evidence="2 3" key="1">
    <citation type="journal article" date="2019" name="Int. J. Syst. Evol. Microbiol.">
        <title>The Global Catalogue of Microorganisms (GCM) 10K type strain sequencing project: providing services to taxonomists for standard genome sequencing and annotation.</title>
        <authorList>
            <consortium name="The Broad Institute Genomics Platform"/>
            <consortium name="The Broad Institute Genome Sequencing Center for Infectious Disease"/>
            <person name="Wu L."/>
            <person name="Ma J."/>
        </authorList>
    </citation>
    <scope>NUCLEOTIDE SEQUENCE [LARGE SCALE GENOMIC DNA]</scope>
    <source>
        <strain evidence="2 3">JCM 16227</strain>
    </source>
</reference>
<dbReference type="Gene3D" id="1.20.1290.10">
    <property type="entry name" value="AhpD-like"/>
    <property type="match status" value="1"/>
</dbReference>